<sequence length="434" mass="49013">MLTHILKDLRTYIKDKKALLITLLMPTILMVILGMSVGKLFMGNSNKIEPFTIALVNDSESATLDEQWISFVPEENRENLQQLTDTDFVQLFQDEVLENPEIQSIISYEKVTMDEAEQRLRDGDVAAIIFFSTQFQQDYVDRLLGFTQKDEPLQVEVVTGDNEIEASVTTSILESFTNELSKRLDARRMVEELATDEINTMEAMGPILSGIQSEEQKRSEIVKETIEGRTSITGIQYYTIGMAAMFMLYTTTFASTYVRDELRNQTMNRILIAGTSIWKILFSRYCSTVLIIFFQITILFTISRWVFGMSWTNPGLLLGITLLTALSTSVLAVIFSILTFQSPEKRNTIFFESVFIPFLAMIGGSFISRELLPGSIREFGSWILNGAALDGMVKVMQGYGLSELMLPIMALLLNGFVLVLVAYILIRVKGVKPL</sequence>
<comment type="caution">
    <text evidence="8">The sequence shown here is derived from an EMBL/GenBank/DDBJ whole genome shotgun (WGS) entry which is preliminary data.</text>
</comment>
<evidence type="ECO:0000259" key="7">
    <source>
        <dbReference type="Pfam" id="PF12698"/>
    </source>
</evidence>
<evidence type="ECO:0000256" key="3">
    <source>
        <dbReference type="ARBA" id="ARBA00022692"/>
    </source>
</evidence>
<keyword evidence="3 6" id="KW-0812">Transmembrane</keyword>
<reference evidence="8 9" key="1">
    <citation type="submission" date="2013-08" db="EMBL/GenBank/DDBJ databases">
        <authorList>
            <person name="Huang J."/>
            <person name="Wang G."/>
        </authorList>
    </citation>
    <scope>NUCLEOTIDE SEQUENCE [LARGE SCALE GENOMIC DNA]</scope>
    <source>
        <strain evidence="8 9">JSM 076056</strain>
    </source>
</reference>
<evidence type="ECO:0000256" key="5">
    <source>
        <dbReference type="ARBA" id="ARBA00023136"/>
    </source>
</evidence>
<accession>A0A0A5GJD1</accession>
<dbReference type="EMBL" id="AVPE01000008">
    <property type="protein sequence ID" value="KGX92089.1"/>
    <property type="molecule type" value="Genomic_DNA"/>
</dbReference>
<keyword evidence="4 6" id="KW-1133">Transmembrane helix</keyword>
<organism evidence="8 9">
    <name type="scientific">Pontibacillus halophilus JSM 076056 = DSM 19796</name>
    <dbReference type="NCBI Taxonomy" id="1385510"/>
    <lineage>
        <taxon>Bacteria</taxon>
        <taxon>Bacillati</taxon>
        <taxon>Bacillota</taxon>
        <taxon>Bacilli</taxon>
        <taxon>Bacillales</taxon>
        <taxon>Bacillaceae</taxon>
        <taxon>Pontibacillus</taxon>
    </lineage>
</organism>
<evidence type="ECO:0000256" key="4">
    <source>
        <dbReference type="ARBA" id="ARBA00022989"/>
    </source>
</evidence>
<dbReference type="Pfam" id="PF12698">
    <property type="entry name" value="ABC2_membrane_3"/>
    <property type="match status" value="1"/>
</dbReference>
<evidence type="ECO:0000313" key="9">
    <source>
        <dbReference type="Proteomes" id="UP000030528"/>
    </source>
</evidence>
<evidence type="ECO:0000256" key="6">
    <source>
        <dbReference type="SAM" id="Phobius"/>
    </source>
</evidence>
<feature type="domain" description="ABC-2 type transporter transmembrane" evidence="7">
    <location>
        <begin position="17"/>
        <end position="423"/>
    </location>
</feature>
<dbReference type="AlphaFoldDB" id="A0A0A5GJD1"/>
<proteinExistence type="predicted"/>
<gene>
    <name evidence="8" type="ORF">N781_03240</name>
</gene>
<dbReference type="InterPro" id="IPR051449">
    <property type="entry name" value="ABC-2_transporter_component"/>
</dbReference>
<dbReference type="GO" id="GO:0005886">
    <property type="term" value="C:plasma membrane"/>
    <property type="evidence" value="ECO:0007669"/>
    <property type="project" value="UniProtKB-SubCell"/>
</dbReference>
<feature type="transmembrane region" description="Helical" evidence="6">
    <location>
        <begin position="20"/>
        <end position="42"/>
    </location>
</feature>
<feature type="transmembrane region" description="Helical" evidence="6">
    <location>
        <begin position="404"/>
        <end position="426"/>
    </location>
</feature>
<comment type="subcellular location">
    <subcellularLocation>
        <location evidence="1">Cell membrane</location>
        <topology evidence="1">Multi-pass membrane protein</topology>
    </subcellularLocation>
</comment>
<feature type="transmembrane region" description="Helical" evidence="6">
    <location>
        <begin position="270"/>
        <end position="296"/>
    </location>
</feature>
<protein>
    <recommendedName>
        <fullName evidence="7">ABC-2 type transporter transmembrane domain-containing protein</fullName>
    </recommendedName>
</protein>
<feature type="transmembrane region" description="Helical" evidence="6">
    <location>
        <begin position="237"/>
        <end position="258"/>
    </location>
</feature>
<dbReference type="OrthoDB" id="3078158at2"/>
<evidence type="ECO:0000256" key="1">
    <source>
        <dbReference type="ARBA" id="ARBA00004651"/>
    </source>
</evidence>
<dbReference type="Proteomes" id="UP000030528">
    <property type="component" value="Unassembled WGS sequence"/>
</dbReference>
<evidence type="ECO:0000313" key="8">
    <source>
        <dbReference type="EMBL" id="KGX92089.1"/>
    </source>
</evidence>
<dbReference type="Gene3D" id="3.40.1710.10">
    <property type="entry name" value="abc type-2 transporter like domain"/>
    <property type="match status" value="1"/>
</dbReference>
<dbReference type="PANTHER" id="PTHR30294:SF29">
    <property type="entry name" value="MULTIDRUG ABC TRANSPORTER PERMEASE YBHS-RELATED"/>
    <property type="match status" value="1"/>
</dbReference>
<dbReference type="eggNOG" id="COG0842">
    <property type="taxonomic scope" value="Bacteria"/>
</dbReference>
<keyword evidence="5 6" id="KW-0472">Membrane</keyword>
<dbReference type="PANTHER" id="PTHR30294">
    <property type="entry name" value="MEMBRANE COMPONENT OF ABC TRANSPORTER YHHJ-RELATED"/>
    <property type="match status" value="1"/>
</dbReference>
<evidence type="ECO:0000256" key="2">
    <source>
        <dbReference type="ARBA" id="ARBA00022475"/>
    </source>
</evidence>
<dbReference type="InterPro" id="IPR013525">
    <property type="entry name" value="ABC2_TM"/>
</dbReference>
<name>A0A0A5GJD1_9BACI</name>
<dbReference type="STRING" id="1385510.GCA_000425205_00489"/>
<keyword evidence="9" id="KW-1185">Reference proteome</keyword>
<dbReference type="GO" id="GO:0140359">
    <property type="term" value="F:ABC-type transporter activity"/>
    <property type="evidence" value="ECO:0007669"/>
    <property type="project" value="InterPro"/>
</dbReference>
<keyword evidence="2" id="KW-1003">Cell membrane</keyword>
<feature type="transmembrane region" description="Helical" evidence="6">
    <location>
        <begin position="349"/>
        <end position="367"/>
    </location>
</feature>
<dbReference type="RefSeq" id="WP_026799279.1">
    <property type="nucleotide sequence ID" value="NZ_AULI01000002.1"/>
</dbReference>
<feature type="transmembrane region" description="Helical" evidence="6">
    <location>
        <begin position="316"/>
        <end position="337"/>
    </location>
</feature>